<evidence type="ECO:0000313" key="3">
    <source>
        <dbReference type="Proteomes" id="UP000553766"/>
    </source>
</evidence>
<dbReference type="Pfam" id="PF13692">
    <property type="entry name" value="Glyco_trans_1_4"/>
    <property type="match status" value="1"/>
</dbReference>
<protein>
    <submittedName>
        <fullName evidence="2">Glycosyltransferase involved in cell wall biosynthesis</fullName>
    </submittedName>
</protein>
<dbReference type="PANTHER" id="PTHR46401">
    <property type="entry name" value="GLYCOSYLTRANSFERASE WBBK-RELATED"/>
    <property type="match status" value="1"/>
</dbReference>
<dbReference type="Gene3D" id="3.40.50.2000">
    <property type="entry name" value="Glycogen Phosphorylase B"/>
    <property type="match status" value="1"/>
</dbReference>
<accession>A0A840WH06</accession>
<sequence>MRRPILLDITRSLQRQARGAATGIDRVEAAYSAALEAHYLYQSARLWAVLDADGLSRLRAETPQLDLKAHLTPWRDRSRRQIEAALRRHAVWYGAGSDGLTLPAGTAWHYINVGHTSPLADDLSRMRARGVAQITVMIHDVIPILYPHWCDAGAAARFAARLRAVAAHADRMLYVSQPARGEVEAIMSAWGDVLDGHVIPPGIDVPPITRVPERGRFLMLGTVEPRKNLSLLLDIWPDLAAEGAVLDVVGHAGWGSAPLVSRCRATPGVTYHGALPDAEVHALLARADALLFPSLAEGAGLPVGEALGIGLPVIAHDLPCLKDLFGEAPHYVSAQNPAEWADALRSRFREHSATKPAYEASKLEMPLPTWQTHFNVLERLLE</sequence>
<dbReference type="SUPFAM" id="SSF53756">
    <property type="entry name" value="UDP-Glycosyltransferase/glycogen phosphorylase"/>
    <property type="match status" value="1"/>
</dbReference>
<gene>
    <name evidence="2" type="ORF">FHS89_000396</name>
</gene>
<comment type="caution">
    <text evidence="2">The sequence shown here is derived from an EMBL/GenBank/DDBJ whole genome shotgun (WGS) entry which is preliminary data.</text>
</comment>
<keyword evidence="3" id="KW-1185">Reference proteome</keyword>
<dbReference type="GO" id="GO:0016757">
    <property type="term" value="F:glycosyltransferase activity"/>
    <property type="evidence" value="ECO:0007669"/>
    <property type="project" value="TreeGrafter"/>
</dbReference>
<proteinExistence type="predicted"/>
<organism evidence="2 3">
    <name type="scientific">Rubricella aquisinus</name>
    <dbReference type="NCBI Taxonomy" id="2028108"/>
    <lineage>
        <taxon>Bacteria</taxon>
        <taxon>Pseudomonadati</taxon>
        <taxon>Pseudomonadota</taxon>
        <taxon>Alphaproteobacteria</taxon>
        <taxon>Rhodobacterales</taxon>
        <taxon>Paracoccaceae</taxon>
        <taxon>Rubricella</taxon>
    </lineage>
</organism>
<dbReference type="PANTHER" id="PTHR46401:SF2">
    <property type="entry name" value="GLYCOSYLTRANSFERASE WBBK-RELATED"/>
    <property type="match status" value="1"/>
</dbReference>
<dbReference type="Proteomes" id="UP000553766">
    <property type="component" value="Unassembled WGS sequence"/>
</dbReference>
<keyword evidence="1 2" id="KW-0808">Transferase</keyword>
<dbReference type="RefSeq" id="WP_184007921.1">
    <property type="nucleotide sequence ID" value="NZ_JACIJS010000001.1"/>
</dbReference>
<name>A0A840WH06_9RHOB</name>
<dbReference type="EMBL" id="JACIJS010000001">
    <property type="protein sequence ID" value="MBB5514398.1"/>
    <property type="molecule type" value="Genomic_DNA"/>
</dbReference>
<evidence type="ECO:0000256" key="1">
    <source>
        <dbReference type="ARBA" id="ARBA00022679"/>
    </source>
</evidence>
<evidence type="ECO:0000313" key="2">
    <source>
        <dbReference type="EMBL" id="MBB5514398.1"/>
    </source>
</evidence>
<dbReference type="AlphaFoldDB" id="A0A840WH06"/>
<reference evidence="2 3" key="1">
    <citation type="submission" date="2020-08" db="EMBL/GenBank/DDBJ databases">
        <title>Genomic Encyclopedia of Type Strains, Phase IV (KMG-IV): sequencing the most valuable type-strain genomes for metagenomic binning, comparative biology and taxonomic classification.</title>
        <authorList>
            <person name="Goeker M."/>
        </authorList>
    </citation>
    <scope>NUCLEOTIDE SEQUENCE [LARGE SCALE GENOMIC DNA]</scope>
    <source>
        <strain evidence="2 3">DSM 103377</strain>
    </source>
</reference>